<dbReference type="SUPFAM" id="SSF51735">
    <property type="entry name" value="NAD(P)-binding Rossmann-fold domains"/>
    <property type="match status" value="1"/>
</dbReference>
<evidence type="ECO:0000256" key="1">
    <source>
        <dbReference type="ARBA" id="ARBA00006484"/>
    </source>
</evidence>
<dbReference type="HOGENOM" id="CLU_010194_44_6_1"/>
<dbReference type="PANTHER" id="PTHR24320:SF282">
    <property type="entry name" value="WW DOMAIN-CONTAINING OXIDOREDUCTASE"/>
    <property type="match status" value="1"/>
</dbReference>
<dbReference type="InterPro" id="IPR002347">
    <property type="entry name" value="SDR_fam"/>
</dbReference>
<name>A0A0D2EL57_9EURO</name>
<keyword evidence="5" id="KW-1185">Reference proteome</keyword>
<evidence type="ECO:0008006" key="6">
    <source>
        <dbReference type="Google" id="ProtNLM"/>
    </source>
</evidence>
<keyword evidence="2" id="KW-0521">NADP</keyword>
<reference evidence="4 5" key="1">
    <citation type="submission" date="2015-01" db="EMBL/GenBank/DDBJ databases">
        <title>The Genome Sequence of Exophiala xenobiotica CBS118157.</title>
        <authorList>
            <consortium name="The Broad Institute Genomics Platform"/>
            <person name="Cuomo C."/>
            <person name="de Hoog S."/>
            <person name="Gorbushina A."/>
            <person name="Stielow B."/>
            <person name="Teixiera M."/>
            <person name="Abouelleil A."/>
            <person name="Chapman S.B."/>
            <person name="Priest M."/>
            <person name="Young S.K."/>
            <person name="Wortman J."/>
            <person name="Nusbaum C."/>
            <person name="Birren B."/>
        </authorList>
    </citation>
    <scope>NUCLEOTIDE SEQUENCE [LARGE SCALE GENOMIC DNA]</scope>
    <source>
        <strain evidence="4 5">CBS 118157</strain>
    </source>
</reference>
<evidence type="ECO:0000256" key="3">
    <source>
        <dbReference type="ARBA" id="ARBA00023002"/>
    </source>
</evidence>
<dbReference type="GO" id="GO:0016491">
    <property type="term" value="F:oxidoreductase activity"/>
    <property type="evidence" value="ECO:0007669"/>
    <property type="project" value="UniProtKB-KW"/>
</dbReference>
<protein>
    <recommendedName>
        <fullName evidence="6">NAD(P)-binding protein</fullName>
    </recommendedName>
</protein>
<dbReference type="GeneID" id="25326760"/>
<organism evidence="4 5">
    <name type="scientific">Exophiala xenobiotica</name>
    <dbReference type="NCBI Taxonomy" id="348802"/>
    <lineage>
        <taxon>Eukaryota</taxon>
        <taxon>Fungi</taxon>
        <taxon>Dikarya</taxon>
        <taxon>Ascomycota</taxon>
        <taxon>Pezizomycotina</taxon>
        <taxon>Eurotiomycetes</taxon>
        <taxon>Chaetothyriomycetidae</taxon>
        <taxon>Chaetothyriales</taxon>
        <taxon>Herpotrichiellaceae</taxon>
        <taxon>Exophiala</taxon>
    </lineage>
</organism>
<dbReference type="RefSeq" id="XP_013316757.1">
    <property type="nucleotide sequence ID" value="XM_013461303.1"/>
</dbReference>
<comment type="similarity">
    <text evidence="1">Belongs to the short-chain dehydrogenases/reductases (SDR) family.</text>
</comment>
<dbReference type="STRING" id="348802.A0A0D2EL57"/>
<dbReference type="EMBL" id="KN847319">
    <property type="protein sequence ID" value="KIW56173.1"/>
    <property type="molecule type" value="Genomic_DNA"/>
</dbReference>
<dbReference type="AlphaFoldDB" id="A0A0D2EL57"/>
<keyword evidence="3" id="KW-0560">Oxidoreductase</keyword>
<dbReference type="PANTHER" id="PTHR24320">
    <property type="entry name" value="RETINOL DEHYDROGENASE"/>
    <property type="match status" value="1"/>
</dbReference>
<evidence type="ECO:0000256" key="2">
    <source>
        <dbReference type="ARBA" id="ARBA00022857"/>
    </source>
</evidence>
<evidence type="ECO:0000313" key="5">
    <source>
        <dbReference type="Proteomes" id="UP000054342"/>
    </source>
</evidence>
<sequence length="306" mass="32496">MGGIPFDPAKDIPSLQGKVILITGGNIGIGKQSALELSKHNPSQLWIGGRNGETGNAAVEEIKAASPGASVRFLKMDLASFDSVKQAVKTFQASASRLDILMCNAGILGGPAAVTKEGYEIHMGVNHVGHALLFKLLLPQMLETAKSPIGVEPRVVFVSSLGHKYGTSNGIIFESLKSKAANVGATTKYGQSKLANLLYPQEIAKRYPQITAVSLHPGNVKTDLFSRPGSGLVVSILRRVLLPIVGVSVEEGAKNQLWAATAKDVVSGEYYEPIGISGKAGAVGKDKELARRLWDWTEKELEGQSL</sequence>
<proteinExistence type="inferred from homology"/>
<dbReference type="OrthoDB" id="191139at2759"/>
<evidence type="ECO:0000313" key="4">
    <source>
        <dbReference type="EMBL" id="KIW56173.1"/>
    </source>
</evidence>
<dbReference type="PRINTS" id="PR00081">
    <property type="entry name" value="GDHRDH"/>
</dbReference>
<dbReference type="Gene3D" id="3.40.50.720">
    <property type="entry name" value="NAD(P)-binding Rossmann-like Domain"/>
    <property type="match status" value="1"/>
</dbReference>
<accession>A0A0D2EL57</accession>
<dbReference type="Proteomes" id="UP000054342">
    <property type="component" value="Unassembled WGS sequence"/>
</dbReference>
<dbReference type="Pfam" id="PF00106">
    <property type="entry name" value="adh_short"/>
    <property type="match status" value="1"/>
</dbReference>
<gene>
    <name evidence="4" type="ORF">PV05_04852</name>
</gene>
<dbReference type="InterPro" id="IPR036291">
    <property type="entry name" value="NAD(P)-bd_dom_sf"/>
</dbReference>